<dbReference type="KEGG" id="samy:DB32_005099"/>
<accession>A0A0F6W5G6</accession>
<dbReference type="Gene3D" id="1.20.910.10">
    <property type="entry name" value="Heme oxygenase-like"/>
    <property type="match status" value="1"/>
</dbReference>
<reference evidence="1 2" key="1">
    <citation type="submission" date="2015-03" db="EMBL/GenBank/DDBJ databases">
        <title>Genome assembly of Sandaracinus amylolyticus DSM 53668.</title>
        <authorList>
            <person name="Sharma G."/>
            <person name="Subramanian S."/>
        </authorList>
    </citation>
    <scope>NUCLEOTIDE SEQUENCE [LARGE SCALE GENOMIC DNA]</scope>
    <source>
        <strain evidence="1 2">DSM 53668</strain>
    </source>
</reference>
<proteinExistence type="predicted"/>
<dbReference type="RefSeq" id="WP_053235146.1">
    <property type="nucleotide sequence ID" value="NZ_CP011125.1"/>
</dbReference>
<dbReference type="EMBL" id="CP011125">
    <property type="protein sequence ID" value="AKF07950.1"/>
    <property type="molecule type" value="Genomic_DNA"/>
</dbReference>
<evidence type="ECO:0000313" key="2">
    <source>
        <dbReference type="Proteomes" id="UP000034883"/>
    </source>
</evidence>
<dbReference type="Proteomes" id="UP000034883">
    <property type="component" value="Chromosome"/>
</dbReference>
<evidence type="ECO:0000313" key="1">
    <source>
        <dbReference type="EMBL" id="AKF07950.1"/>
    </source>
</evidence>
<dbReference type="OrthoDB" id="482780at2"/>
<dbReference type="InterPro" id="IPR016084">
    <property type="entry name" value="Haem_Oase-like_multi-hlx"/>
</dbReference>
<gene>
    <name evidence="1" type="ORF">DB32_005099</name>
</gene>
<organism evidence="1 2">
    <name type="scientific">Sandaracinus amylolyticus</name>
    <dbReference type="NCBI Taxonomy" id="927083"/>
    <lineage>
        <taxon>Bacteria</taxon>
        <taxon>Pseudomonadati</taxon>
        <taxon>Myxococcota</taxon>
        <taxon>Polyangia</taxon>
        <taxon>Polyangiales</taxon>
        <taxon>Sandaracinaceae</taxon>
        <taxon>Sandaracinus</taxon>
    </lineage>
</organism>
<name>A0A0F6W5G6_9BACT</name>
<dbReference type="SUPFAM" id="SSF48613">
    <property type="entry name" value="Heme oxygenase-like"/>
    <property type="match status" value="1"/>
</dbReference>
<dbReference type="AlphaFoldDB" id="A0A0F6W5G6"/>
<protein>
    <submittedName>
        <fullName evidence="1">Uncharacterized protein</fullName>
    </submittedName>
</protein>
<sequence length="268" mass="29747">MNATIEWAQLTPQLRVMASEERALIVRADVQQDAPTLRFASDDEHERATRWLLDGAIRAAFSAAREELVPAITPVRWAWRLVGLYHLTHSTPRLLEEAATRFEARGRHALATWARDRAREETSHDRLALRDLAAMGYDAERVVASIMPPIAARLVEIFTRYATAPDPIRCVGYAYALERLATTVRAEDVSRIEAVLAPGVRATRCLRVHSAIGSDGDHVAETVRVVARSSGSERREVAIAVHETARLCFAPPPDGHPPDEEIAALLTR</sequence>
<keyword evidence="2" id="KW-1185">Reference proteome</keyword>